<comment type="caution">
    <text evidence="7">The sequence shown here is derived from an EMBL/GenBank/DDBJ whole genome shotgun (WGS) entry which is preliminary data.</text>
</comment>
<accession>A0ABP8AHF3</accession>
<gene>
    <name evidence="7" type="ORF">GCM10022288_04040</name>
</gene>
<dbReference type="EMBL" id="BAABBX010000002">
    <property type="protein sequence ID" value="GAA4183957.1"/>
    <property type="molecule type" value="Genomic_DNA"/>
</dbReference>
<dbReference type="Pfam" id="PF00704">
    <property type="entry name" value="Glyco_hydro_18"/>
    <property type="match status" value="1"/>
</dbReference>
<evidence type="ECO:0000259" key="6">
    <source>
        <dbReference type="PROSITE" id="PS51910"/>
    </source>
</evidence>
<keyword evidence="5" id="KW-0732">Signal</keyword>
<dbReference type="PROSITE" id="PS01095">
    <property type="entry name" value="GH18_1"/>
    <property type="match status" value="1"/>
</dbReference>
<keyword evidence="2 3" id="KW-0326">Glycosidase</keyword>
<keyword evidence="1 3" id="KW-0378">Hydrolase</keyword>
<dbReference type="NCBIfam" id="NF045482">
    <property type="entry name" value="Endoglyc_H"/>
    <property type="match status" value="1"/>
</dbReference>
<feature type="signal peptide" evidence="5">
    <location>
        <begin position="1"/>
        <end position="37"/>
    </location>
</feature>
<dbReference type="RefSeq" id="WP_344773269.1">
    <property type="nucleotide sequence ID" value="NZ_BAABBX010000002.1"/>
</dbReference>
<dbReference type="Gene3D" id="3.20.20.80">
    <property type="entry name" value="Glycosidases"/>
    <property type="match status" value="1"/>
</dbReference>
<proteinExistence type="inferred from homology"/>
<evidence type="ECO:0000256" key="3">
    <source>
        <dbReference type="RuleBase" id="RU000489"/>
    </source>
</evidence>
<keyword evidence="8" id="KW-1185">Reference proteome</keyword>
<dbReference type="PROSITE" id="PS51910">
    <property type="entry name" value="GH18_2"/>
    <property type="match status" value="1"/>
</dbReference>
<dbReference type="Proteomes" id="UP001500213">
    <property type="component" value="Unassembled WGS sequence"/>
</dbReference>
<evidence type="ECO:0000256" key="1">
    <source>
        <dbReference type="ARBA" id="ARBA00022801"/>
    </source>
</evidence>
<dbReference type="InterPro" id="IPR054861">
    <property type="entry name" value="Endoglyc_H"/>
</dbReference>
<name>A0ABP8AHF3_9MICO</name>
<evidence type="ECO:0000313" key="8">
    <source>
        <dbReference type="Proteomes" id="UP001500213"/>
    </source>
</evidence>
<sequence length="310" mass="32612">MTKKPAAPRRHRTAFSAGVAATAAVLAALLAPGAANAAPVNGNAVHAKHGPVNVAYVEVNDNELANVGRYTLDDGAPAFDVAVIFAANINYDGEKAQLYFNDQVQQTLDDAAMQIRPLQKKGIKVTLSILGNHQGAGLANFPTQQAAADFAQQVAAAVHAYHLDGVDLDDEYSDYGVNGTPEPNAQSAGWLISALRKDLPNKIISLYDIGPAGDSLAAADPSVNAKLSYAWNPWYSSYEAPVVPGLPKSRISPAAVDLQSTPVSLASSFAAQTVSDGYGVFMTYDLRAGDESAYVSAITEKLYGQASVYR</sequence>
<feature type="domain" description="GH18" evidence="6">
    <location>
        <begin position="51"/>
        <end position="305"/>
    </location>
</feature>
<dbReference type="SUPFAM" id="SSF51445">
    <property type="entry name" value="(Trans)glycosidases"/>
    <property type="match status" value="1"/>
</dbReference>
<dbReference type="PROSITE" id="PS51318">
    <property type="entry name" value="TAT"/>
    <property type="match status" value="1"/>
</dbReference>
<protein>
    <submittedName>
        <fullName evidence="7">Endo-beta-N-acetylglucosaminidase family protein</fullName>
    </submittedName>
</protein>
<dbReference type="InterPro" id="IPR017853">
    <property type="entry name" value="GH"/>
</dbReference>
<evidence type="ECO:0000256" key="5">
    <source>
        <dbReference type="SAM" id="SignalP"/>
    </source>
</evidence>
<comment type="similarity">
    <text evidence="4">Belongs to the glycosyl hydrolase 18 family.</text>
</comment>
<evidence type="ECO:0000256" key="4">
    <source>
        <dbReference type="RuleBase" id="RU004453"/>
    </source>
</evidence>
<evidence type="ECO:0000256" key="2">
    <source>
        <dbReference type="ARBA" id="ARBA00023295"/>
    </source>
</evidence>
<reference evidence="8" key="1">
    <citation type="journal article" date="2019" name="Int. J. Syst. Evol. Microbiol.">
        <title>The Global Catalogue of Microorganisms (GCM) 10K type strain sequencing project: providing services to taxonomists for standard genome sequencing and annotation.</title>
        <authorList>
            <consortium name="The Broad Institute Genomics Platform"/>
            <consortium name="The Broad Institute Genome Sequencing Center for Infectious Disease"/>
            <person name="Wu L."/>
            <person name="Ma J."/>
        </authorList>
    </citation>
    <scope>NUCLEOTIDE SEQUENCE [LARGE SCALE GENOMIC DNA]</scope>
    <source>
        <strain evidence="8">JCM 17593</strain>
    </source>
</reference>
<dbReference type="InterPro" id="IPR001223">
    <property type="entry name" value="Glyco_hydro18_cat"/>
</dbReference>
<evidence type="ECO:0000313" key="7">
    <source>
        <dbReference type="EMBL" id="GAA4183957.1"/>
    </source>
</evidence>
<dbReference type="InterPro" id="IPR001579">
    <property type="entry name" value="Glyco_hydro_18_chit_AS"/>
</dbReference>
<organism evidence="7 8">
    <name type="scientific">Gryllotalpicola kribbensis</name>
    <dbReference type="NCBI Taxonomy" id="993084"/>
    <lineage>
        <taxon>Bacteria</taxon>
        <taxon>Bacillati</taxon>
        <taxon>Actinomycetota</taxon>
        <taxon>Actinomycetes</taxon>
        <taxon>Micrococcales</taxon>
        <taxon>Microbacteriaceae</taxon>
        <taxon>Gryllotalpicola</taxon>
    </lineage>
</organism>
<dbReference type="InterPro" id="IPR006311">
    <property type="entry name" value="TAT_signal"/>
</dbReference>
<feature type="chain" id="PRO_5047482113" evidence="5">
    <location>
        <begin position="38"/>
        <end position="310"/>
    </location>
</feature>